<name>A0A1M4MXH8_9RHOB</name>
<dbReference type="RefSeq" id="WP_072703799.1">
    <property type="nucleotide sequence ID" value="NZ_FMJB01000020.1"/>
</dbReference>
<feature type="transmembrane region" description="Helical" evidence="1">
    <location>
        <begin position="44"/>
        <end position="63"/>
    </location>
</feature>
<dbReference type="AlphaFoldDB" id="A0A1M4MXH8"/>
<sequence length="115" mass="12260">MNGFRLRCPKCGNGKLFRGYLKVKASCESCALDLTPQRADDGPAYVVILLVCHIAGVAMHLMYKPFVDAPLVLALIISVGAIALSLAMLPPVKGGFVAIQWAKGMHGFGKVKSTD</sequence>
<feature type="transmembrane region" description="Helical" evidence="1">
    <location>
        <begin position="69"/>
        <end position="89"/>
    </location>
</feature>
<gene>
    <name evidence="2" type="ORF">KARMA_0580</name>
</gene>
<accession>A0A1M4MXH8</accession>
<dbReference type="Proteomes" id="UP000184085">
    <property type="component" value="Unassembled WGS sequence"/>
</dbReference>
<keyword evidence="3" id="KW-1185">Reference proteome</keyword>
<keyword evidence="1" id="KW-1133">Transmembrane helix</keyword>
<evidence type="ECO:0000313" key="2">
    <source>
        <dbReference type="EMBL" id="SCM66405.1"/>
    </source>
</evidence>
<dbReference type="EMBL" id="FMJB01000020">
    <property type="protein sequence ID" value="SCM66405.1"/>
    <property type="molecule type" value="Genomic_DNA"/>
</dbReference>
<dbReference type="Pfam" id="PF06170">
    <property type="entry name" value="DUF983"/>
    <property type="match status" value="1"/>
</dbReference>
<organism evidence="2 3">
    <name type="scientific">Donghicola eburneus</name>
    <dbReference type="NCBI Taxonomy" id="393278"/>
    <lineage>
        <taxon>Bacteria</taxon>
        <taxon>Pseudomonadati</taxon>
        <taxon>Pseudomonadota</taxon>
        <taxon>Alphaproteobacteria</taxon>
        <taxon>Rhodobacterales</taxon>
        <taxon>Roseobacteraceae</taxon>
        <taxon>Donghicola</taxon>
    </lineage>
</organism>
<dbReference type="InterPro" id="IPR009325">
    <property type="entry name" value="DUF983"/>
</dbReference>
<keyword evidence="1" id="KW-0472">Membrane</keyword>
<proteinExistence type="predicted"/>
<keyword evidence="1" id="KW-0812">Transmembrane</keyword>
<evidence type="ECO:0000313" key="3">
    <source>
        <dbReference type="Proteomes" id="UP000184085"/>
    </source>
</evidence>
<protein>
    <submittedName>
        <fullName evidence="2">Putative membrane protein</fullName>
    </submittedName>
</protein>
<reference evidence="3" key="1">
    <citation type="submission" date="2016-09" db="EMBL/GenBank/DDBJ databases">
        <authorList>
            <person name="Wibberg D."/>
        </authorList>
    </citation>
    <scope>NUCLEOTIDE SEQUENCE [LARGE SCALE GENOMIC DNA]</scope>
</reference>
<evidence type="ECO:0000256" key="1">
    <source>
        <dbReference type="SAM" id="Phobius"/>
    </source>
</evidence>